<organism evidence="1 2">
    <name type="scientific">Mortierella polycephala</name>
    <dbReference type="NCBI Taxonomy" id="41804"/>
    <lineage>
        <taxon>Eukaryota</taxon>
        <taxon>Fungi</taxon>
        <taxon>Fungi incertae sedis</taxon>
        <taxon>Mucoromycota</taxon>
        <taxon>Mortierellomycotina</taxon>
        <taxon>Mortierellomycetes</taxon>
        <taxon>Mortierellales</taxon>
        <taxon>Mortierellaceae</taxon>
        <taxon>Mortierella</taxon>
    </lineage>
</organism>
<dbReference type="OrthoDB" id="2392608at2759"/>
<keyword evidence="2" id="KW-1185">Reference proteome</keyword>
<evidence type="ECO:0000313" key="1">
    <source>
        <dbReference type="EMBL" id="KAG0242871.1"/>
    </source>
</evidence>
<name>A0A9P6TUR7_9FUNG</name>
<feature type="non-terminal residue" evidence="1">
    <location>
        <position position="257"/>
    </location>
</feature>
<evidence type="ECO:0000313" key="2">
    <source>
        <dbReference type="Proteomes" id="UP000726737"/>
    </source>
</evidence>
<comment type="caution">
    <text evidence="1">The sequence shown here is derived from an EMBL/GenBank/DDBJ whole genome shotgun (WGS) entry which is preliminary data.</text>
</comment>
<gene>
    <name evidence="1" type="ORF">BG011_003228</name>
</gene>
<sequence length="257" mass="29826">MSIAHAAQIKAYAQQRNNDLTPIELKKLDRERDAKNKSYSIDIKKLEDAITGHKELLDNLGYQEPVTAKRSSAEEMNLVRSIRETSLAVDKELDNEDKRITMKPDTTDVKHAAIASFLKQDWIPVFAGTKTVDFSRVKLMEFKDSPELTFDKLNLDKEELPLEIVLRIINFRRDFKEFYMRHLSAVLFDDMVQYYAKGALRKAGFASHFKHELDKYDRNQRDWHAVKKCINKVLNVETLRGKIIQALFNVSPKASEH</sequence>
<dbReference type="EMBL" id="JAAAJA010002154">
    <property type="protein sequence ID" value="KAG0242871.1"/>
    <property type="molecule type" value="Genomic_DNA"/>
</dbReference>
<protein>
    <submittedName>
        <fullName evidence="1">Uncharacterized protein</fullName>
    </submittedName>
</protein>
<proteinExistence type="predicted"/>
<accession>A0A9P6TUR7</accession>
<reference evidence="1" key="1">
    <citation type="journal article" date="2020" name="Fungal Divers.">
        <title>Resolving the Mortierellaceae phylogeny through synthesis of multi-gene phylogenetics and phylogenomics.</title>
        <authorList>
            <person name="Vandepol N."/>
            <person name="Liber J."/>
            <person name="Desiro A."/>
            <person name="Na H."/>
            <person name="Kennedy M."/>
            <person name="Barry K."/>
            <person name="Grigoriev I.V."/>
            <person name="Miller A.N."/>
            <person name="O'Donnell K."/>
            <person name="Stajich J.E."/>
            <person name="Bonito G."/>
        </authorList>
    </citation>
    <scope>NUCLEOTIDE SEQUENCE</scope>
    <source>
        <strain evidence="1">KOD948</strain>
    </source>
</reference>
<dbReference type="Proteomes" id="UP000726737">
    <property type="component" value="Unassembled WGS sequence"/>
</dbReference>
<dbReference type="AlphaFoldDB" id="A0A9P6TUR7"/>